<dbReference type="Pfam" id="PF13177">
    <property type="entry name" value="DNA_pol3_delta2"/>
    <property type="match status" value="1"/>
</dbReference>
<dbReference type="GO" id="GO:0003887">
    <property type="term" value="F:DNA-directed DNA polymerase activity"/>
    <property type="evidence" value="ECO:0007669"/>
    <property type="project" value="InterPro"/>
</dbReference>
<gene>
    <name evidence="2" type="primary">holB</name>
    <name evidence="2" type="ORF">CYJ27_06655</name>
    <name evidence="1" type="ORF">HMPREF3187_00089</name>
</gene>
<dbReference type="SUPFAM" id="SSF52540">
    <property type="entry name" value="P-loop containing nucleoside triphosphate hydrolases"/>
    <property type="match status" value="1"/>
</dbReference>
<keyword evidence="4" id="KW-1185">Reference proteome</keyword>
<dbReference type="Proteomes" id="UP000070422">
    <property type="component" value="Unassembled WGS sequence"/>
</dbReference>
<dbReference type="GO" id="GO:0006261">
    <property type="term" value="P:DNA-templated DNA replication"/>
    <property type="evidence" value="ECO:0007669"/>
    <property type="project" value="TreeGrafter"/>
</dbReference>
<dbReference type="PANTHER" id="PTHR11669">
    <property type="entry name" value="REPLICATION FACTOR C / DNA POLYMERASE III GAMMA-TAU SUBUNIT"/>
    <property type="match status" value="1"/>
</dbReference>
<dbReference type="GO" id="GO:0008408">
    <property type="term" value="F:3'-5' exonuclease activity"/>
    <property type="evidence" value="ECO:0007669"/>
    <property type="project" value="InterPro"/>
</dbReference>
<protein>
    <submittedName>
        <fullName evidence="2">DNA polymerase III subunit delta</fullName>
    </submittedName>
    <submittedName>
        <fullName evidence="1">DNA polymerase III, delta' subunit</fullName>
    </submittedName>
</protein>
<dbReference type="PANTHER" id="PTHR11669:SF8">
    <property type="entry name" value="DNA POLYMERASE III SUBUNIT DELTA"/>
    <property type="match status" value="1"/>
</dbReference>
<comment type="caution">
    <text evidence="1">The sequence shown here is derived from an EMBL/GenBank/DDBJ whole genome shotgun (WGS) entry which is preliminary data.</text>
</comment>
<dbReference type="InterPro" id="IPR004622">
    <property type="entry name" value="DNA_pol_HolB"/>
</dbReference>
<dbReference type="InterPro" id="IPR027417">
    <property type="entry name" value="P-loop_NTPase"/>
</dbReference>
<evidence type="ECO:0000313" key="3">
    <source>
        <dbReference type="Proteomes" id="UP000070422"/>
    </source>
</evidence>
<name>A0A133Y4P3_9LACT</name>
<dbReference type="RefSeq" id="WP_060936296.1">
    <property type="nucleotide sequence ID" value="NZ_CP118095.1"/>
</dbReference>
<organism evidence="1 3">
    <name type="scientific">Aerococcus christensenii</name>
    <dbReference type="NCBI Taxonomy" id="87541"/>
    <lineage>
        <taxon>Bacteria</taxon>
        <taxon>Bacillati</taxon>
        <taxon>Bacillota</taxon>
        <taxon>Bacilli</taxon>
        <taxon>Lactobacillales</taxon>
        <taxon>Aerococcaceae</taxon>
        <taxon>Aerococcus</taxon>
    </lineage>
</organism>
<dbReference type="EMBL" id="PKGZ01000005">
    <property type="protein sequence ID" value="PKY91112.1"/>
    <property type="molecule type" value="Genomic_DNA"/>
</dbReference>
<reference evidence="2 4" key="2">
    <citation type="submission" date="2017-12" db="EMBL/GenBank/DDBJ databases">
        <title>Phylogenetic diversity of female urinary microbiome.</title>
        <authorList>
            <person name="Thomas-White K."/>
            <person name="Wolfe A.J."/>
        </authorList>
    </citation>
    <scope>NUCLEOTIDE SEQUENCE [LARGE SCALE GENOMIC DNA]</scope>
    <source>
        <strain evidence="2 4">UMB0844</strain>
    </source>
</reference>
<dbReference type="AlphaFoldDB" id="A0A133Y4P3"/>
<evidence type="ECO:0000313" key="2">
    <source>
        <dbReference type="EMBL" id="PKY91112.1"/>
    </source>
</evidence>
<dbReference type="InterPro" id="IPR050238">
    <property type="entry name" value="DNA_Rep/Repair_Clamp_Loader"/>
</dbReference>
<dbReference type="STRING" id="87541.AWM71_04200"/>
<evidence type="ECO:0000313" key="4">
    <source>
        <dbReference type="Proteomes" id="UP000234775"/>
    </source>
</evidence>
<evidence type="ECO:0000313" key="1">
    <source>
        <dbReference type="EMBL" id="KXB38159.1"/>
    </source>
</evidence>
<sequence length="332" mass="38241">MNEQFSILKKQPFLAHAMQRVLQADKLAHAYLLEGAKEAGQEEMALFLAAGVFCMSEQRPCGECPICQRILQRDYGDLEWMTSEESTIRIDQIRDLKRDLSLTGMEGNQRVFVIEQAEKMTVQAANSLLKFLEEPHASVYIFLLTCQREAILPTIQSRCQILHFVPLPLEKQVQVLMEEGIGQERALILSHMSHDVEKAKALNEDEIFNKSLQLLQTWLPLILRKDPRAFIMVTTDWMKLTKKCEEISQLLQLMGLFLRDMLLVAAQGEDAQAHLIQTNHYDNYLQTIQRYREENILQLIQLLPKAQRMLKSHVSPQAVLENLVLKAFAIKN</sequence>
<dbReference type="EMBL" id="LSCQ01000010">
    <property type="protein sequence ID" value="KXB38159.1"/>
    <property type="molecule type" value="Genomic_DNA"/>
</dbReference>
<accession>A0A133Y4P3</accession>
<dbReference type="PATRIC" id="fig|87541.4.peg.89"/>
<dbReference type="OrthoDB" id="9810148at2"/>
<proteinExistence type="predicted"/>
<reference evidence="1 3" key="1">
    <citation type="submission" date="2016-01" db="EMBL/GenBank/DDBJ databases">
        <authorList>
            <person name="Oliw E.H."/>
        </authorList>
    </citation>
    <scope>NUCLEOTIDE SEQUENCE [LARGE SCALE GENOMIC DNA]</scope>
    <source>
        <strain evidence="1 3">KA00635</strain>
    </source>
</reference>
<dbReference type="NCBIfam" id="TIGR00678">
    <property type="entry name" value="holB"/>
    <property type="match status" value="1"/>
</dbReference>
<dbReference type="Proteomes" id="UP000234775">
    <property type="component" value="Unassembled WGS sequence"/>
</dbReference>
<dbReference type="Gene3D" id="3.40.50.300">
    <property type="entry name" value="P-loop containing nucleotide triphosphate hydrolases"/>
    <property type="match status" value="1"/>
</dbReference>